<evidence type="ECO:0000313" key="51">
    <source>
        <dbReference type="Proteomes" id="UP000034279"/>
    </source>
</evidence>
<evidence type="ECO:0000313" key="56">
    <source>
        <dbReference type="Proteomes" id="UP000034578"/>
    </source>
</evidence>
<dbReference type="Proteomes" id="UP000033885">
    <property type="component" value="Unassembled WGS sequence"/>
</dbReference>
<evidence type="ECO:0000313" key="67">
    <source>
        <dbReference type="Proteomes" id="UP000034937"/>
    </source>
</evidence>
<evidence type="ECO:0000313" key="37">
    <source>
        <dbReference type="Proteomes" id="UP000033864"/>
    </source>
</evidence>
<dbReference type="EMBL" id="JJQZ01000143">
    <property type="protein sequence ID" value="KKH92837.1"/>
    <property type="molecule type" value="Genomic_DNA"/>
</dbReference>
<dbReference type="EMBL" id="JJQU01000112">
    <property type="protein sequence ID" value="KKH86023.1"/>
    <property type="molecule type" value="Genomic_DNA"/>
</dbReference>
<evidence type="ECO:0000313" key="47">
    <source>
        <dbReference type="Proteomes" id="UP000034188"/>
    </source>
</evidence>
<evidence type="ECO:0000313" key="48">
    <source>
        <dbReference type="Proteomes" id="UP000034232"/>
    </source>
</evidence>
<dbReference type="EMBL" id="JJPK01000132">
    <property type="protein sequence ID" value="KKG57325.1"/>
    <property type="molecule type" value="Genomic_DNA"/>
</dbReference>
<dbReference type="EMBL" id="JJOS01000026">
    <property type="protein sequence ID" value="KKG05109.1"/>
    <property type="molecule type" value="Genomic_DNA"/>
</dbReference>
<organism evidence="14 40">
    <name type="scientific">Methanosarcina mazei</name>
    <name type="common">Methanosarcina frisia</name>
    <dbReference type="NCBI Taxonomy" id="2209"/>
    <lineage>
        <taxon>Archaea</taxon>
        <taxon>Methanobacteriati</taxon>
        <taxon>Methanobacteriota</taxon>
        <taxon>Stenosarchaea group</taxon>
        <taxon>Methanomicrobia</taxon>
        <taxon>Methanosarcinales</taxon>
        <taxon>Methanosarcinaceae</taxon>
        <taxon>Methanosarcina</taxon>
    </lineage>
</organism>
<evidence type="ECO:0000313" key="12">
    <source>
        <dbReference type="EMBL" id="KKH15603.1"/>
    </source>
</evidence>
<dbReference type="Proteomes" id="UP000034259">
    <property type="component" value="Unassembled WGS sequence"/>
</dbReference>
<evidence type="ECO:0000313" key="61">
    <source>
        <dbReference type="Proteomes" id="UP000034692"/>
    </source>
</evidence>
<evidence type="ECO:0000313" key="20">
    <source>
        <dbReference type="EMBL" id="KKH45154.1"/>
    </source>
</evidence>
<dbReference type="Proteomes" id="UP000034279">
    <property type="component" value="Unassembled WGS sequence"/>
</dbReference>
<dbReference type="Proteomes" id="UP000034232">
    <property type="component" value="Unassembled WGS sequence"/>
</dbReference>
<evidence type="ECO:0000313" key="39">
    <source>
        <dbReference type="Proteomes" id="UP000033933"/>
    </source>
</evidence>
<evidence type="ECO:0000313" key="24">
    <source>
        <dbReference type="EMBL" id="KKH69462.1"/>
    </source>
</evidence>
<keyword evidence="56" id="KW-1185">Reference proteome</keyword>
<evidence type="ECO:0000313" key="46">
    <source>
        <dbReference type="Proteomes" id="UP000034152"/>
    </source>
</evidence>
<dbReference type="EMBL" id="JJQH01000015">
    <property type="protein sequence ID" value="KKH44284.1"/>
    <property type="molecule type" value="Genomic_DNA"/>
</dbReference>
<dbReference type="Proteomes" id="UP000034338">
    <property type="component" value="Unassembled WGS sequence"/>
</dbReference>
<dbReference type="Proteomes" id="UP000034937">
    <property type="component" value="Unassembled WGS sequence"/>
</dbReference>
<evidence type="ECO:0000313" key="14">
    <source>
        <dbReference type="EMBL" id="KKH24362.1"/>
    </source>
</evidence>
<evidence type="ECO:0000313" key="58">
    <source>
        <dbReference type="Proteomes" id="UP000034657"/>
    </source>
</evidence>
<dbReference type="EMBL" id="JJOR01000112">
    <property type="protein sequence ID" value="KKG02285.1"/>
    <property type="molecule type" value="Genomic_DNA"/>
</dbReference>
<comment type="caution">
    <text evidence="14">The sequence shown here is derived from an EMBL/GenBank/DDBJ whole genome shotgun (WGS) entry which is preliminary data.</text>
</comment>
<evidence type="ECO:0000313" key="63">
    <source>
        <dbReference type="Proteomes" id="UP000034758"/>
    </source>
</evidence>
<evidence type="ECO:0000313" key="9">
    <source>
        <dbReference type="EMBL" id="KKG95735.1"/>
    </source>
</evidence>
<dbReference type="Proteomes" id="UP000034925">
    <property type="component" value="Unassembled WGS sequence"/>
</dbReference>
<dbReference type="EMBL" id="JJPU01000008">
    <property type="protein sequence ID" value="KKH02941.1"/>
    <property type="molecule type" value="Genomic_DNA"/>
</dbReference>
<dbReference type="EMBL" id="JJPI01000149">
    <property type="protein sequence ID" value="KKG49455.1"/>
    <property type="molecule type" value="Genomic_DNA"/>
</dbReference>
<dbReference type="Proteomes" id="UP000034872">
    <property type="component" value="Unassembled WGS sequence"/>
</dbReference>
<evidence type="ECO:0000313" key="15">
    <source>
        <dbReference type="EMBL" id="KKH30001.1"/>
    </source>
</evidence>
<dbReference type="Proteomes" id="UP000034578">
    <property type="component" value="Unassembled WGS sequence"/>
</dbReference>
<dbReference type="Proteomes" id="UP000033933">
    <property type="component" value="Unassembled WGS sequence"/>
</dbReference>
<dbReference type="EMBL" id="JJQB01000057">
    <property type="protein sequence ID" value="KKH20962.1"/>
    <property type="molecule type" value="Genomic_DNA"/>
</dbReference>
<evidence type="ECO:0000313" key="13">
    <source>
        <dbReference type="EMBL" id="KKH20962.1"/>
    </source>
</evidence>
<dbReference type="Proteomes" id="UP000034672">
    <property type="component" value="Unassembled WGS sequence"/>
</dbReference>
<evidence type="ECO:0000313" key="34">
    <source>
        <dbReference type="EMBL" id="KKI03965.1"/>
    </source>
</evidence>
<dbReference type="EMBL" id="JJQJ01000219">
    <property type="protein sequence ID" value="KKH44112.1"/>
    <property type="molecule type" value="Genomic_DNA"/>
</dbReference>
<dbReference type="EMBL" id="JJOT01000023">
    <property type="protein sequence ID" value="KKG05030.1"/>
    <property type="molecule type" value="Genomic_DNA"/>
</dbReference>
<evidence type="ECO:0000313" key="1">
    <source>
        <dbReference type="EMBL" id="KKG02285.1"/>
    </source>
</evidence>
<evidence type="ECO:0000313" key="26">
    <source>
        <dbReference type="EMBL" id="KKH70732.1"/>
    </source>
</evidence>
<dbReference type="EMBL" id="JJPV01000135">
    <property type="protein sequence ID" value="KKG95735.1"/>
    <property type="molecule type" value="Genomic_DNA"/>
</dbReference>
<evidence type="ECO:0000313" key="41">
    <source>
        <dbReference type="Proteomes" id="UP000034001"/>
    </source>
</evidence>
<evidence type="ECO:0000313" key="8">
    <source>
        <dbReference type="EMBL" id="KKG87268.1"/>
    </source>
</evidence>
<evidence type="ECO:0000313" key="22">
    <source>
        <dbReference type="EMBL" id="KKH59070.1"/>
    </source>
</evidence>
<evidence type="ECO:0000313" key="57">
    <source>
        <dbReference type="Proteomes" id="UP000034597"/>
    </source>
</evidence>
<evidence type="ECO:0000313" key="19">
    <source>
        <dbReference type="EMBL" id="KKH44284.1"/>
    </source>
</evidence>
<evidence type="ECO:0000313" key="45">
    <source>
        <dbReference type="Proteomes" id="UP000034142"/>
    </source>
</evidence>
<dbReference type="Proteomes" id="UP000034758">
    <property type="component" value="Unassembled WGS sequence"/>
</dbReference>
<dbReference type="Proteomes" id="UP000034597">
    <property type="component" value="Unassembled WGS sequence"/>
</dbReference>
<name>A0A0F8LEL6_METMZ</name>
<evidence type="ECO:0000313" key="54">
    <source>
        <dbReference type="Proteomes" id="UP000034547"/>
    </source>
</evidence>
<evidence type="ECO:0000313" key="40">
    <source>
        <dbReference type="Proteomes" id="UP000033987"/>
    </source>
</evidence>
<evidence type="ECO:0000313" key="43">
    <source>
        <dbReference type="Proteomes" id="UP000034040"/>
    </source>
</evidence>
<evidence type="ECO:0000313" key="64">
    <source>
        <dbReference type="Proteomes" id="UP000034842"/>
    </source>
</evidence>
<dbReference type="EMBL" id="JJQV01000111">
    <property type="protein sequence ID" value="KKH81528.1"/>
    <property type="molecule type" value="Genomic_DNA"/>
</dbReference>
<evidence type="ECO:0000313" key="60">
    <source>
        <dbReference type="Proteomes" id="UP000034672"/>
    </source>
</evidence>
<dbReference type="EMBL" id="JJPW01000110">
    <property type="protein sequence ID" value="KKG97322.1"/>
    <property type="molecule type" value="Genomic_DNA"/>
</dbReference>
<evidence type="ECO:0000313" key="55">
    <source>
        <dbReference type="Proteomes" id="UP000034566"/>
    </source>
</evidence>
<dbReference type="Proteomes" id="UP000034142">
    <property type="component" value="Unassembled WGS sequence"/>
</dbReference>
<dbReference type="EMBL" id="JJPJ01000069">
    <property type="protein sequence ID" value="KKG62338.1"/>
    <property type="molecule type" value="Genomic_DNA"/>
</dbReference>
<proteinExistence type="predicted"/>
<dbReference type="EMBL" id="JJQP01000062">
    <property type="protein sequence ID" value="KKH69304.1"/>
    <property type="molecule type" value="Genomic_DNA"/>
</dbReference>
<dbReference type="EMBL" id="JJQW01000079">
    <property type="protein sequence ID" value="KKH87405.1"/>
    <property type="molecule type" value="Genomic_DNA"/>
</dbReference>
<evidence type="ECO:0000313" key="3">
    <source>
        <dbReference type="EMBL" id="KKG05109.1"/>
    </source>
</evidence>
<evidence type="ECO:0000313" key="49">
    <source>
        <dbReference type="Proteomes" id="UP000034253"/>
    </source>
</evidence>
<evidence type="ECO:0000313" key="23">
    <source>
        <dbReference type="EMBL" id="KKH69304.1"/>
    </source>
</evidence>
<evidence type="ECO:0000313" key="32">
    <source>
        <dbReference type="EMBL" id="KKH98999.1"/>
    </source>
</evidence>
<dbReference type="AlphaFoldDB" id="A0A0F8LEL6"/>
<evidence type="ECO:0000313" key="5">
    <source>
        <dbReference type="EMBL" id="KKG57325.1"/>
    </source>
</evidence>
<dbReference type="Proteomes" id="UP000034657">
    <property type="component" value="Unassembled WGS sequence"/>
</dbReference>
<evidence type="ECO:0000313" key="21">
    <source>
        <dbReference type="EMBL" id="KKH58122.1"/>
    </source>
</evidence>
<evidence type="ECO:0000313" key="50">
    <source>
        <dbReference type="Proteomes" id="UP000034259"/>
    </source>
</evidence>
<evidence type="ECO:0000313" key="18">
    <source>
        <dbReference type="EMBL" id="KKH44112.1"/>
    </source>
</evidence>
<dbReference type="EMBL" id="JJQT01000246">
    <property type="protein sequence ID" value="KKH72196.1"/>
    <property type="molecule type" value="Genomic_DNA"/>
</dbReference>
<evidence type="ECO:0000313" key="11">
    <source>
        <dbReference type="EMBL" id="KKH02941.1"/>
    </source>
</evidence>
<evidence type="ECO:0000313" key="52">
    <source>
        <dbReference type="Proteomes" id="UP000034338"/>
    </source>
</evidence>
<evidence type="ECO:0000313" key="62">
    <source>
        <dbReference type="Proteomes" id="UP000034733"/>
    </source>
</evidence>
<dbReference type="Proteomes" id="UP000034001">
    <property type="component" value="Unassembled WGS sequence"/>
</dbReference>
<evidence type="ECO:0000313" key="10">
    <source>
        <dbReference type="EMBL" id="KKG97322.1"/>
    </source>
</evidence>
<evidence type="ECO:0000313" key="31">
    <source>
        <dbReference type="EMBL" id="KKH92837.1"/>
    </source>
</evidence>
<evidence type="ECO:0000313" key="33">
    <source>
        <dbReference type="EMBL" id="KKI01288.1"/>
    </source>
</evidence>
<dbReference type="EMBL" id="JJQM01000025">
    <property type="protein sequence ID" value="KKH58122.1"/>
    <property type="molecule type" value="Genomic_DNA"/>
</dbReference>
<dbReference type="Proteomes" id="UP000034188">
    <property type="component" value="Unassembled WGS sequence"/>
</dbReference>
<evidence type="ECO:0000313" key="27">
    <source>
        <dbReference type="EMBL" id="KKH72196.1"/>
    </source>
</evidence>
<dbReference type="EMBL" id="JJPT01000166">
    <property type="protein sequence ID" value="KKG87268.1"/>
    <property type="molecule type" value="Genomic_DNA"/>
</dbReference>
<dbReference type="Proteomes" id="UP000034566">
    <property type="component" value="Unassembled WGS sequence"/>
</dbReference>
<evidence type="ECO:0000313" key="53">
    <source>
        <dbReference type="Proteomes" id="UP000034468"/>
    </source>
</evidence>
<dbReference type="EMBL" id="JJQI01000066">
    <property type="protein sequence ID" value="KKH39254.1"/>
    <property type="molecule type" value="Genomic_DNA"/>
</dbReference>
<evidence type="ECO:0000313" key="6">
    <source>
        <dbReference type="EMBL" id="KKG62338.1"/>
    </source>
</evidence>
<evidence type="ECO:0000313" key="38">
    <source>
        <dbReference type="Proteomes" id="UP000033885"/>
    </source>
</evidence>
<dbReference type="EMBL" id="JJQS01000153">
    <property type="protein sequence ID" value="KKH70732.1"/>
    <property type="molecule type" value="Genomic_DNA"/>
</dbReference>
<dbReference type="Proteomes" id="UP000034253">
    <property type="component" value="Unassembled WGS sequence"/>
</dbReference>
<dbReference type="Proteomes" id="UP000034547">
    <property type="component" value="Unassembled WGS sequence"/>
</dbReference>
<evidence type="ECO:0000313" key="59">
    <source>
        <dbReference type="Proteomes" id="UP000034668"/>
    </source>
</evidence>
<evidence type="ECO:0000313" key="25">
    <source>
        <dbReference type="EMBL" id="KKH70648.1"/>
    </source>
</evidence>
<evidence type="ECO:0000313" key="65">
    <source>
        <dbReference type="Proteomes" id="UP000034872"/>
    </source>
</evidence>
<evidence type="ECO:0000313" key="44">
    <source>
        <dbReference type="Proteomes" id="UP000034064"/>
    </source>
</evidence>
<dbReference type="EMBL" id="JJQQ01000029">
    <property type="protein sequence ID" value="KKH69462.1"/>
    <property type="molecule type" value="Genomic_DNA"/>
</dbReference>
<evidence type="ECO:0000313" key="36">
    <source>
        <dbReference type="Proteomes" id="UP000033835"/>
    </source>
</evidence>
<evidence type="ECO:0000313" key="28">
    <source>
        <dbReference type="EMBL" id="KKH81528.1"/>
    </source>
</evidence>
<dbReference type="EMBL" id="JJQF01000088">
    <property type="protein sequence ID" value="KKH30001.1"/>
    <property type="molecule type" value="Genomic_DNA"/>
</dbReference>
<dbReference type="Proteomes" id="UP000034668">
    <property type="component" value="Unassembled WGS sequence"/>
</dbReference>
<dbReference type="EMBL" id="JJQX01000029">
    <property type="protein sequence ID" value="KKH98999.1"/>
    <property type="molecule type" value="Genomic_DNA"/>
</dbReference>
<dbReference type="Proteomes" id="UP000033814">
    <property type="component" value="Unassembled WGS sequence"/>
</dbReference>
<dbReference type="EMBL" id="JJRA01000072">
    <property type="protein sequence ID" value="KKI03965.1"/>
    <property type="molecule type" value="Genomic_DNA"/>
</dbReference>
<dbReference type="EMBL" id="JJQO01000331">
    <property type="protein sequence ID" value="KKH59070.1"/>
    <property type="molecule type" value="Genomic_DNA"/>
</dbReference>
<reference evidence="35 36" key="1">
    <citation type="journal article" date="2015" name="ISME J.">
        <title>Genomic and phenotypic differentiation among Methanosarcina mazei populations from Columbia River sediment.</title>
        <authorList>
            <person name="Youngblut N.D."/>
            <person name="Wirth J.S."/>
            <person name="Henriksen J.R."/>
            <person name="Smith M."/>
            <person name="Simon H."/>
            <person name="Metcalf W.W."/>
            <person name="Whitaker R.J."/>
        </authorList>
    </citation>
    <scope>NUCLEOTIDE SEQUENCE [LARGE SCALE GENOMIC DNA]</scope>
    <source>
        <strain evidence="12 44">1.F.A.1A.3</strain>
        <strain evidence="13 62">1.F.A.1B.3</strain>
        <strain evidence="14 40">1.F.A.1B.4</strain>
        <strain evidence="15 52">1.H.A.0.1</strain>
        <strain evidence="17 63">1.H.A.1A.1</strain>
        <strain evidence="19 42">1.H.A.1A.3</strain>
        <strain evidence="16 60">1.H.A.1A.4</strain>
        <strain evidence="18 37">1.H.A.1A.6</strain>
        <strain evidence="20 50">1.H.A.2.1</strain>
        <strain evidence="21 48">1.H.A.2.3</strain>
        <strain evidence="22 61">1.H.A.2.7</strain>
        <strain evidence="23">1.H.A.2.8</strain>
        <strain evidence="24 39">1.H.M.0.1</strain>
        <strain evidence="25 66">1.H.M.1A.1</strain>
        <strain evidence="26 43">1.H.M.1A.2</strain>
        <strain evidence="27 64">1.H.M.1A.3</strain>
        <strain evidence="29 46">1.H.M.2.1</strain>
        <strain evidence="28 35">1.H.M.2.2</strain>
        <strain evidence="30 67">1.H.M.2.3</strain>
        <strain evidence="32 59">1.H.M.2.4</strain>
        <strain evidence="31 65">1.H.T.2.1</strain>
        <strain evidence="34 38">1.H.T.2.3</strain>
        <strain evidence="33 54">1.H.T.2.5</strain>
        <strain evidence="1 45">2.F.A.2.3</strain>
        <strain evidence="3 56">2.F.A.2.4</strain>
        <strain evidence="2 57">2.F.T.0.2</strain>
        <strain evidence="4 47">3.F.T.1A.1</strain>
        <strain evidence="6 51">3.F.T.1A.2</strain>
        <strain evidence="5 55">3.F.T.1A.4</strain>
        <strain evidence="7 41">3.H.A.2.1</strain>
        <strain evidence="8 58">3.H.M.1A.1</strain>
        <strain evidence="11 53">3.H.M.1B.1</strain>
        <strain evidence="9 36">3.H.M.1B.2</strain>
        <strain evidence="10 49">3.H.M.1B.5</strain>
    </source>
</reference>
<dbReference type="Proteomes" id="UP000033987">
    <property type="component" value="Unassembled WGS sequence"/>
</dbReference>
<dbReference type="EMBL" id="JJQK01000258">
    <property type="protein sequence ID" value="KKH45154.1"/>
    <property type="molecule type" value="Genomic_DNA"/>
</dbReference>
<evidence type="ECO:0000313" key="42">
    <source>
        <dbReference type="Proteomes" id="UP000034021"/>
    </source>
</evidence>
<evidence type="ECO:0000313" key="17">
    <source>
        <dbReference type="EMBL" id="KKH40276.1"/>
    </source>
</evidence>
<dbReference type="PATRIC" id="fig|2209.42.peg.297"/>
<dbReference type="Proteomes" id="UP000034152">
    <property type="component" value="Unassembled WGS sequence"/>
</dbReference>
<gene>
    <name evidence="1" type="ORF">DU31_09290</name>
    <name evidence="4" type="ORF">DU33_01350</name>
    <name evidence="15" type="ORF">DU37_08515</name>
    <name evidence="2" type="ORF">DU40_03645</name>
    <name evidence="12" type="ORF">DU44_10885</name>
    <name evidence="5" type="ORF">DU45_11515</name>
    <name evidence="3" type="ORF">DU47_16220</name>
    <name evidence="13" type="ORF">DU48_12360</name>
    <name evidence="19" type="ORF">DU50_10065</name>
    <name evidence="17" type="ORF">DU54_09250</name>
    <name evidence="10" type="ORF">DU56_11275</name>
    <name evidence="7" type="ORF">DU63_07035</name>
    <name evidence="6" type="ORF">DU64_10650</name>
    <name evidence="14" type="ORF">DU65_17970</name>
    <name evidence="11" type="ORF">DU66_10805</name>
    <name evidence="9" type="ORF">DU68_14815</name>
    <name evidence="8" type="ORF">DU69_15325</name>
    <name evidence="16" type="ORF">DU71_09780</name>
    <name evidence="20" type="ORF">DU72_05660</name>
    <name evidence="23" type="ORF">DU73_15395</name>
    <name evidence="22" type="ORF">DU75_09990</name>
    <name evidence="21" type="ORF">DU76_08970</name>
    <name evidence="26" type="ORF">DU77_11600</name>
    <name evidence="27" type="ORF">DU78_19605</name>
    <name evidence="32" type="ORF">DU79_07780</name>
    <name evidence="29" type="ORF">DU80_16345</name>
    <name evidence="34" type="ORF">DU81_10880</name>
    <name evidence="28" type="ORF">DU82_09840</name>
    <name evidence="33" type="ORF">DU83_11780</name>
    <name evidence="31" type="ORF">DU84_10695</name>
    <name evidence="18" type="ORF">DU85_04910</name>
    <name evidence="25" type="ORF">DU86_10495</name>
    <name evidence="24" type="ORF">DU87_11465</name>
    <name evidence="30" type="ORF">DU88_09135</name>
</gene>
<evidence type="ECO:0000313" key="16">
    <source>
        <dbReference type="EMBL" id="KKH39254.1"/>
    </source>
</evidence>
<dbReference type="Proteomes" id="UP000034064">
    <property type="component" value="Unassembled WGS sequence"/>
</dbReference>
<evidence type="ECO:0000313" key="29">
    <source>
        <dbReference type="EMBL" id="KKH86023.1"/>
    </source>
</evidence>
<dbReference type="EMBL" id="JJQA01000085">
    <property type="protein sequence ID" value="KKH15603.1"/>
    <property type="molecule type" value="Genomic_DNA"/>
</dbReference>
<dbReference type="Proteomes" id="UP000034468">
    <property type="component" value="Unassembled WGS sequence"/>
</dbReference>
<evidence type="ECO:0000313" key="30">
    <source>
        <dbReference type="EMBL" id="KKH87405.1"/>
    </source>
</evidence>
<dbReference type="EMBL" id="JJQC01000027">
    <property type="protein sequence ID" value="KKH24362.1"/>
    <property type="molecule type" value="Genomic_DNA"/>
</dbReference>
<dbReference type="Proteomes" id="UP000034040">
    <property type="component" value="Unassembled WGS sequence"/>
</dbReference>
<dbReference type="Proteomes" id="UP000034692">
    <property type="component" value="Unassembled WGS sequence"/>
</dbReference>
<dbReference type="Proteomes" id="UP000033835">
    <property type="component" value="Unassembled WGS sequence"/>
</dbReference>
<accession>A0A0F8LEL6</accession>
<evidence type="ECO:0000313" key="66">
    <source>
        <dbReference type="Proteomes" id="UP000034925"/>
    </source>
</evidence>
<dbReference type="Proteomes" id="UP000034842">
    <property type="component" value="Unassembled WGS sequence"/>
</dbReference>
<dbReference type="Proteomes" id="UP000034733">
    <property type="component" value="Unassembled WGS sequence"/>
</dbReference>
<evidence type="ECO:0000313" key="7">
    <source>
        <dbReference type="EMBL" id="KKG76206.1"/>
    </source>
</evidence>
<evidence type="ECO:0000313" key="35">
    <source>
        <dbReference type="Proteomes" id="UP000033814"/>
    </source>
</evidence>
<dbReference type="EMBL" id="JJQG01000056">
    <property type="protein sequence ID" value="KKH40276.1"/>
    <property type="molecule type" value="Genomic_DNA"/>
</dbReference>
<evidence type="ECO:0000313" key="2">
    <source>
        <dbReference type="EMBL" id="KKG05030.1"/>
    </source>
</evidence>
<dbReference type="EMBL" id="JJRB01000124">
    <property type="protein sequence ID" value="KKI01288.1"/>
    <property type="molecule type" value="Genomic_DNA"/>
</dbReference>
<sequence length="70" mass="8579">MQQNYILFMFVIPITMVINKKYRLQVIYFLSDKKEKKFLILLSAGVFKKITVSRYRFWVIIQKICSYYLN</sequence>
<evidence type="ECO:0000313" key="4">
    <source>
        <dbReference type="EMBL" id="KKG49455.1"/>
    </source>
</evidence>
<dbReference type="Proteomes" id="UP000034021">
    <property type="component" value="Unassembled WGS sequence"/>
</dbReference>
<protein>
    <submittedName>
        <fullName evidence="14">Uncharacterized protein</fullName>
    </submittedName>
</protein>
<dbReference type="EMBL" id="JJPO01000016">
    <property type="protein sequence ID" value="KKG76206.1"/>
    <property type="molecule type" value="Genomic_DNA"/>
</dbReference>
<dbReference type="Proteomes" id="UP000033864">
    <property type="component" value="Unassembled WGS sequence"/>
</dbReference>
<dbReference type="EMBL" id="JJQR01000171">
    <property type="protein sequence ID" value="KKH70648.1"/>
    <property type="molecule type" value="Genomic_DNA"/>
</dbReference>